<evidence type="ECO:0000313" key="7">
    <source>
        <dbReference type="Proteomes" id="UP000183982"/>
    </source>
</evidence>
<evidence type="ECO:0000256" key="4">
    <source>
        <dbReference type="PROSITE-ProRule" id="PRU01161"/>
    </source>
</evidence>
<keyword evidence="1" id="KW-0378">Hydrolase</keyword>
<name>A0A1M6RH62_9RHOB</name>
<keyword evidence="7" id="KW-1185">Reference proteome</keyword>
<keyword evidence="3" id="KW-0443">Lipid metabolism</keyword>
<dbReference type="InterPro" id="IPR016035">
    <property type="entry name" value="Acyl_Trfase/lysoPLipase"/>
</dbReference>
<accession>A0A1M6RH62</accession>
<feature type="short sequence motif" description="GXGXXG" evidence="4">
    <location>
        <begin position="13"/>
        <end position="18"/>
    </location>
</feature>
<proteinExistence type="predicted"/>
<evidence type="ECO:0000259" key="5">
    <source>
        <dbReference type="PROSITE" id="PS51635"/>
    </source>
</evidence>
<dbReference type="PANTHER" id="PTHR14226">
    <property type="entry name" value="NEUROPATHY TARGET ESTERASE/SWISS CHEESE D.MELANOGASTER"/>
    <property type="match status" value="1"/>
</dbReference>
<dbReference type="Proteomes" id="UP000183982">
    <property type="component" value="Unassembled WGS sequence"/>
</dbReference>
<evidence type="ECO:0000256" key="2">
    <source>
        <dbReference type="ARBA" id="ARBA00022963"/>
    </source>
</evidence>
<dbReference type="InterPro" id="IPR050301">
    <property type="entry name" value="NTE"/>
</dbReference>
<dbReference type="EMBL" id="FQZQ01000025">
    <property type="protein sequence ID" value="SHK31805.1"/>
    <property type="molecule type" value="Genomic_DNA"/>
</dbReference>
<dbReference type="GO" id="GO:0016787">
    <property type="term" value="F:hydrolase activity"/>
    <property type="evidence" value="ECO:0007669"/>
    <property type="project" value="UniProtKB-KW"/>
</dbReference>
<dbReference type="InterPro" id="IPR002641">
    <property type="entry name" value="PNPLA_dom"/>
</dbReference>
<comment type="caution">
    <text evidence="4">Lacks conserved residue(s) required for the propagation of feature annotation.</text>
</comment>
<organism evidence="6 7">
    <name type="scientific">Shimia gijangensis</name>
    <dbReference type="NCBI Taxonomy" id="1470563"/>
    <lineage>
        <taxon>Bacteria</taxon>
        <taxon>Pseudomonadati</taxon>
        <taxon>Pseudomonadota</taxon>
        <taxon>Alphaproteobacteria</taxon>
        <taxon>Rhodobacterales</taxon>
        <taxon>Roseobacteraceae</taxon>
    </lineage>
</organism>
<feature type="domain" description="PNPLA" evidence="5">
    <location>
        <begin position="9"/>
        <end position="226"/>
    </location>
</feature>
<feature type="short sequence motif" description="GXSXG" evidence="4">
    <location>
        <begin position="41"/>
        <end position="45"/>
    </location>
</feature>
<protein>
    <submittedName>
        <fullName evidence="6">NTE family protein</fullName>
    </submittedName>
</protein>
<dbReference type="STRING" id="1470563.SAMN05444000_12538"/>
<gene>
    <name evidence="6" type="ORF">SAMN05444000_12538</name>
</gene>
<evidence type="ECO:0000256" key="1">
    <source>
        <dbReference type="ARBA" id="ARBA00022801"/>
    </source>
</evidence>
<evidence type="ECO:0000256" key="3">
    <source>
        <dbReference type="ARBA" id="ARBA00023098"/>
    </source>
</evidence>
<sequence length="346" mass="37332">MAGKKRINLALQGGGAHGAFTWGVLEVLLKDPEIEIAGITGTSAGALNGAALKSGMIRKGSQGALENLDGLWRRMGAMSVTDIGNWFGGLGPDPGQVARAMEYSLPYTMGETMARMISPYSYGPLYSNPLKSIVEGFDFSEVCAADGPRLFVCATNVRTGKARVFTKDEITTDVILASACLPTMFQAVEIEDPETGLKDAYWDGGYTGNPALFPLFDNRLPDDVVIININPIERKEKPVTPQQIQSRINEISFNAALLGELRAISFVQRLIGQGAVAEGEMKSVKVHMIADDDLMNDLSVATKSVPTPYILARLKEAGQKAAEDFLKAHRGDIGKRGTVDLQEMFT</sequence>
<dbReference type="PROSITE" id="PS51635">
    <property type="entry name" value="PNPLA"/>
    <property type="match status" value="1"/>
</dbReference>
<dbReference type="Pfam" id="PF01734">
    <property type="entry name" value="Patatin"/>
    <property type="match status" value="1"/>
</dbReference>
<dbReference type="Gene3D" id="3.40.1090.10">
    <property type="entry name" value="Cytosolic phospholipase A2 catalytic domain"/>
    <property type="match status" value="2"/>
</dbReference>
<reference evidence="7" key="1">
    <citation type="submission" date="2016-11" db="EMBL/GenBank/DDBJ databases">
        <authorList>
            <person name="Varghese N."/>
            <person name="Submissions S."/>
        </authorList>
    </citation>
    <scope>NUCLEOTIDE SEQUENCE [LARGE SCALE GENOMIC DNA]</scope>
    <source>
        <strain evidence="7">DSM 100564</strain>
    </source>
</reference>
<dbReference type="GO" id="GO:0016042">
    <property type="term" value="P:lipid catabolic process"/>
    <property type="evidence" value="ECO:0007669"/>
    <property type="project" value="UniProtKB-KW"/>
</dbReference>
<dbReference type="SUPFAM" id="SSF52151">
    <property type="entry name" value="FabD/lysophospholipase-like"/>
    <property type="match status" value="1"/>
</dbReference>
<dbReference type="PANTHER" id="PTHR14226:SF78">
    <property type="entry name" value="SLR0060 PROTEIN"/>
    <property type="match status" value="1"/>
</dbReference>
<dbReference type="AlphaFoldDB" id="A0A1M6RH62"/>
<dbReference type="OrthoDB" id="9807112at2"/>
<evidence type="ECO:0000313" key="6">
    <source>
        <dbReference type="EMBL" id="SHK31805.1"/>
    </source>
</evidence>
<dbReference type="RefSeq" id="WP_073255885.1">
    <property type="nucleotide sequence ID" value="NZ_FQZQ01000025.1"/>
</dbReference>
<keyword evidence="2" id="KW-0442">Lipid degradation</keyword>